<keyword evidence="3" id="KW-0808">Transferase</keyword>
<dbReference type="RefSeq" id="WP_191909384.1">
    <property type="nucleotide sequence ID" value="NZ_CP042582.1"/>
</dbReference>
<dbReference type="InterPro" id="IPR036282">
    <property type="entry name" value="Glutathione-S-Trfase_C_sf"/>
</dbReference>
<dbReference type="EMBL" id="CP042582">
    <property type="protein sequence ID" value="QEX22137.1"/>
    <property type="molecule type" value="Genomic_DNA"/>
</dbReference>
<keyword evidence="4" id="KW-1185">Reference proteome</keyword>
<dbReference type="PANTHER" id="PTHR44051:SF21">
    <property type="entry name" value="GLUTATHIONE S-TRANSFERASE FAMILY PROTEIN"/>
    <property type="match status" value="1"/>
</dbReference>
<dbReference type="PROSITE" id="PS50405">
    <property type="entry name" value="GST_CTER"/>
    <property type="match status" value="1"/>
</dbReference>
<evidence type="ECO:0000313" key="4">
    <source>
        <dbReference type="Proteomes" id="UP000325797"/>
    </source>
</evidence>
<dbReference type="CDD" id="cd03188">
    <property type="entry name" value="GST_C_Beta"/>
    <property type="match status" value="1"/>
</dbReference>
<dbReference type="PROSITE" id="PS50404">
    <property type="entry name" value="GST_NTER"/>
    <property type="match status" value="1"/>
</dbReference>
<dbReference type="Gene3D" id="3.40.30.10">
    <property type="entry name" value="Glutaredoxin"/>
    <property type="match status" value="1"/>
</dbReference>
<dbReference type="InterPro" id="IPR010987">
    <property type="entry name" value="Glutathione-S-Trfase_C-like"/>
</dbReference>
<dbReference type="SFLD" id="SFLDS00019">
    <property type="entry name" value="Glutathione_Transferase_(cytos"/>
    <property type="match status" value="1"/>
</dbReference>
<dbReference type="PANTHER" id="PTHR44051">
    <property type="entry name" value="GLUTATHIONE S-TRANSFERASE-RELATED"/>
    <property type="match status" value="1"/>
</dbReference>
<accession>A0A5J6MYG1</accession>
<gene>
    <name evidence="3" type="primary">gst</name>
    <name evidence="3" type="ORF">FRZ61_20670</name>
</gene>
<evidence type="ECO:0000313" key="3">
    <source>
        <dbReference type="EMBL" id="QEX22137.1"/>
    </source>
</evidence>
<feature type="domain" description="GST N-terminal" evidence="1">
    <location>
        <begin position="1"/>
        <end position="80"/>
    </location>
</feature>
<dbReference type="CDD" id="cd03057">
    <property type="entry name" value="GST_N_Beta"/>
    <property type="match status" value="1"/>
</dbReference>
<protein>
    <submittedName>
        <fullName evidence="3">Glutathione S-transferase</fullName>
    </submittedName>
</protein>
<organism evidence="3 4">
    <name type="scientific">Hypericibacter adhaerens</name>
    <dbReference type="NCBI Taxonomy" id="2602016"/>
    <lineage>
        <taxon>Bacteria</taxon>
        <taxon>Pseudomonadati</taxon>
        <taxon>Pseudomonadota</taxon>
        <taxon>Alphaproteobacteria</taxon>
        <taxon>Rhodospirillales</taxon>
        <taxon>Dongiaceae</taxon>
        <taxon>Hypericibacter</taxon>
    </lineage>
</organism>
<feature type="domain" description="GST C-terminal" evidence="2">
    <location>
        <begin position="86"/>
        <end position="210"/>
    </location>
</feature>
<dbReference type="GO" id="GO:0016740">
    <property type="term" value="F:transferase activity"/>
    <property type="evidence" value="ECO:0007669"/>
    <property type="project" value="UniProtKB-KW"/>
</dbReference>
<dbReference type="SUPFAM" id="SSF52833">
    <property type="entry name" value="Thioredoxin-like"/>
    <property type="match status" value="1"/>
</dbReference>
<dbReference type="AlphaFoldDB" id="A0A5J6MYG1"/>
<dbReference type="Pfam" id="PF02798">
    <property type="entry name" value="GST_N"/>
    <property type="match status" value="1"/>
</dbReference>
<dbReference type="Gene3D" id="1.20.1050.10">
    <property type="match status" value="1"/>
</dbReference>
<dbReference type="SFLD" id="SFLDG00358">
    <property type="entry name" value="Main_(cytGST)"/>
    <property type="match status" value="1"/>
</dbReference>
<evidence type="ECO:0000259" key="1">
    <source>
        <dbReference type="PROSITE" id="PS50404"/>
    </source>
</evidence>
<dbReference type="Pfam" id="PF13410">
    <property type="entry name" value="GST_C_2"/>
    <property type="match status" value="1"/>
</dbReference>
<dbReference type="SUPFAM" id="SSF47616">
    <property type="entry name" value="GST C-terminal domain-like"/>
    <property type="match status" value="1"/>
</dbReference>
<name>A0A5J6MYG1_9PROT</name>
<reference evidence="3 4" key="1">
    <citation type="submission" date="2019-08" db="EMBL/GenBank/DDBJ databases">
        <title>Hyperibacter terrae gen. nov., sp. nov. and Hyperibacter viscosus sp. nov., two new members in the family Rhodospirillaceae isolated from the rhizosphere of Hypericum perforatum.</title>
        <authorList>
            <person name="Noviana Z."/>
        </authorList>
    </citation>
    <scope>NUCLEOTIDE SEQUENCE [LARGE SCALE GENOMIC DNA]</scope>
    <source>
        <strain evidence="3 4">R5959</strain>
    </source>
</reference>
<dbReference type="InterPro" id="IPR036249">
    <property type="entry name" value="Thioredoxin-like_sf"/>
</dbReference>
<proteinExistence type="predicted"/>
<dbReference type="InterPro" id="IPR004045">
    <property type="entry name" value="Glutathione_S-Trfase_N"/>
</dbReference>
<sequence>MYRLYWTPGSAAMAPQALLIELGVPYELQLVDPAKGDTRSPDYLKLNPHARVPTLVEGEMVMYEAAAIMLYLCERHPGAELAPAPGTFQRPLFLQWMVYLTNTLQEELSRWWHPERSVGPDERHHKLALEMAERNLDPMWRFLDDRLARHGPYLLGDRFSAADIYLAMLARWSRNCAKPAAGFPALGRFIASVKSRPAYARMLEQQGIAQ</sequence>
<dbReference type="SFLD" id="SFLDG01150">
    <property type="entry name" value="Main.1:_Beta-like"/>
    <property type="match status" value="1"/>
</dbReference>
<dbReference type="InterPro" id="IPR040079">
    <property type="entry name" value="Glutathione_S-Trfase"/>
</dbReference>
<evidence type="ECO:0000259" key="2">
    <source>
        <dbReference type="PROSITE" id="PS50405"/>
    </source>
</evidence>
<dbReference type="KEGG" id="hadh:FRZ61_20670"/>
<dbReference type="Proteomes" id="UP000325797">
    <property type="component" value="Chromosome"/>
</dbReference>